<dbReference type="Pfam" id="PF01594">
    <property type="entry name" value="AI-2E_transport"/>
    <property type="match status" value="1"/>
</dbReference>
<feature type="transmembrane region" description="Helical" evidence="6">
    <location>
        <begin position="293"/>
        <end position="320"/>
    </location>
</feature>
<dbReference type="PANTHER" id="PTHR21716">
    <property type="entry name" value="TRANSMEMBRANE PROTEIN"/>
    <property type="match status" value="1"/>
</dbReference>
<keyword evidence="5 6" id="KW-0472">Membrane</keyword>
<proteinExistence type="inferred from homology"/>
<gene>
    <name evidence="7" type="ORF">ACFSAH_07000</name>
</gene>
<comment type="subcellular location">
    <subcellularLocation>
        <location evidence="1">Membrane</location>
        <topology evidence="1">Multi-pass membrane protein</topology>
    </subcellularLocation>
</comment>
<evidence type="ECO:0000313" key="8">
    <source>
        <dbReference type="Proteomes" id="UP001597118"/>
    </source>
</evidence>
<feature type="transmembrane region" description="Helical" evidence="6">
    <location>
        <begin position="222"/>
        <end position="252"/>
    </location>
</feature>
<feature type="transmembrane region" description="Helical" evidence="6">
    <location>
        <begin position="195"/>
        <end position="216"/>
    </location>
</feature>
<protein>
    <submittedName>
        <fullName evidence="7">AI-2E family transporter</fullName>
    </submittedName>
</protein>
<feature type="transmembrane region" description="Helical" evidence="6">
    <location>
        <begin position="34"/>
        <end position="52"/>
    </location>
</feature>
<dbReference type="Proteomes" id="UP001597118">
    <property type="component" value="Unassembled WGS sequence"/>
</dbReference>
<dbReference type="EMBL" id="JBHUDG010000005">
    <property type="protein sequence ID" value="MFD1629615.1"/>
    <property type="molecule type" value="Genomic_DNA"/>
</dbReference>
<evidence type="ECO:0000313" key="7">
    <source>
        <dbReference type="EMBL" id="MFD1629615.1"/>
    </source>
</evidence>
<feature type="transmembrane region" description="Helical" evidence="6">
    <location>
        <begin position="59"/>
        <end position="85"/>
    </location>
</feature>
<reference evidence="8" key="1">
    <citation type="journal article" date="2019" name="Int. J. Syst. Evol. Microbiol.">
        <title>The Global Catalogue of Microorganisms (GCM) 10K type strain sequencing project: providing services to taxonomists for standard genome sequencing and annotation.</title>
        <authorList>
            <consortium name="The Broad Institute Genomics Platform"/>
            <consortium name="The Broad Institute Genome Sequencing Center for Infectious Disease"/>
            <person name="Wu L."/>
            <person name="Ma J."/>
        </authorList>
    </citation>
    <scope>NUCLEOTIDE SEQUENCE [LARGE SCALE GENOMIC DNA]</scope>
    <source>
        <strain evidence="8">CCUG 53762</strain>
    </source>
</reference>
<feature type="transmembrane region" description="Helical" evidence="6">
    <location>
        <begin position="137"/>
        <end position="159"/>
    </location>
</feature>
<organism evidence="7 8">
    <name type="scientific">Pseudopedobacter beijingensis</name>
    <dbReference type="NCBI Taxonomy" id="1207056"/>
    <lineage>
        <taxon>Bacteria</taxon>
        <taxon>Pseudomonadati</taxon>
        <taxon>Bacteroidota</taxon>
        <taxon>Sphingobacteriia</taxon>
        <taxon>Sphingobacteriales</taxon>
        <taxon>Sphingobacteriaceae</taxon>
        <taxon>Pseudopedobacter</taxon>
    </lineage>
</organism>
<name>A0ABW4IBP3_9SPHI</name>
<accession>A0ABW4IBP3</accession>
<evidence type="ECO:0000256" key="5">
    <source>
        <dbReference type="ARBA" id="ARBA00023136"/>
    </source>
</evidence>
<dbReference type="InterPro" id="IPR002549">
    <property type="entry name" value="AI-2E-like"/>
</dbReference>
<dbReference type="PANTHER" id="PTHR21716:SF4">
    <property type="entry name" value="TRANSMEMBRANE PROTEIN 245"/>
    <property type="match status" value="1"/>
</dbReference>
<sequence length="335" mass="37865">MPVFTYKQRNNIVLIVILASAALILYSLKAYITAFLGAIVIYTIFKPIYLFMEKRIPAYIAATIVIVVSFIIMVIPFFALGYMVVSKVADWRSDSFQLKALLYKLDDVVGMQLNQPNLTNKYLDKLTVITQEMFPSFVGGAFDIFIGLVLMYFVLYFMFIKMDLFERTLIKYAPLKEYHARQFGIELKNATYSNILGQGLIAVVQGMLVSLAFYFVDINDAFFWGVISIFLSFMPVVGAPMVTIPAAIILYLNGETSSAVFIVLFTLIILINIDNVIRFIVSKRMGDIHPLVTIIGVLIGIPLFGFVGIVFGPLLLIWFVHLVEIYEQDRLVDKG</sequence>
<comment type="caution">
    <text evidence="7">The sequence shown here is derived from an EMBL/GenBank/DDBJ whole genome shotgun (WGS) entry which is preliminary data.</text>
</comment>
<keyword evidence="8" id="KW-1185">Reference proteome</keyword>
<evidence type="ECO:0000256" key="3">
    <source>
        <dbReference type="ARBA" id="ARBA00022692"/>
    </source>
</evidence>
<evidence type="ECO:0000256" key="2">
    <source>
        <dbReference type="ARBA" id="ARBA00009773"/>
    </source>
</evidence>
<evidence type="ECO:0000256" key="4">
    <source>
        <dbReference type="ARBA" id="ARBA00022989"/>
    </source>
</evidence>
<evidence type="ECO:0000256" key="1">
    <source>
        <dbReference type="ARBA" id="ARBA00004141"/>
    </source>
</evidence>
<evidence type="ECO:0000256" key="6">
    <source>
        <dbReference type="SAM" id="Phobius"/>
    </source>
</evidence>
<keyword evidence="3 6" id="KW-0812">Transmembrane</keyword>
<keyword evidence="4 6" id="KW-1133">Transmembrane helix</keyword>
<feature type="transmembrane region" description="Helical" evidence="6">
    <location>
        <begin position="259"/>
        <end position="281"/>
    </location>
</feature>
<dbReference type="RefSeq" id="WP_379661993.1">
    <property type="nucleotide sequence ID" value="NZ_JBHUDG010000005.1"/>
</dbReference>
<comment type="similarity">
    <text evidence="2">Belongs to the autoinducer-2 exporter (AI-2E) (TC 2.A.86) family.</text>
</comment>